<gene>
    <name evidence="1" type="ORF">LBRM2904_28.3090</name>
</gene>
<dbReference type="EMBL" id="LS997627">
    <property type="protein sequence ID" value="SYZ67497.1"/>
    <property type="molecule type" value="Genomic_DNA"/>
</dbReference>
<reference evidence="1 2" key="1">
    <citation type="submission" date="2018-09" db="EMBL/GenBank/DDBJ databases">
        <authorList>
            <person name="Peiro R."/>
            <person name="Begona"/>
            <person name="Cbmso G."/>
            <person name="Lopez M."/>
            <person name="Gonzalez S."/>
        </authorList>
    </citation>
    <scope>NUCLEOTIDE SEQUENCE [LARGE SCALE GENOMIC DNA]</scope>
</reference>
<protein>
    <submittedName>
        <fullName evidence="1">Hypothetical_protein</fullName>
    </submittedName>
</protein>
<name>A0A3P3ZBC5_LEIBR</name>
<evidence type="ECO:0000313" key="2">
    <source>
        <dbReference type="Proteomes" id="UP000319462"/>
    </source>
</evidence>
<organism evidence="1 2">
    <name type="scientific">Leishmania braziliensis MHOM/BR/75/M2904</name>
    <dbReference type="NCBI Taxonomy" id="420245"/>
    <lineage>
        <taxon>Eukaryota</taxon>
        <taxon>Discoba</taxon>
        <taxon>Euglenozoa</taxon>
        <taxon>Kinetoplastea</taxon>
        <taxon>Metakinetoplastina</taxon>
        <taxon>Trypanosomatida</taxon>
        <taxon>Trypanosomatidae</taxon>
        <taxon>Leishmaniinae</taxon>
        <taxon>Leishmania</taxon>
        <taxon>Leishmania braziliensis species complex</taxon>
    </lineage>
</organism>
<proteinExistence type="predicted"/>
<evidence type="ECO:0000313" key="1">
    <source>
        <dbReference type="EMBL" id="SYZ67497.1"/>
    </source>
</evidence>
<accession>A0A3P3ZBC5</accession>
<sequence>MLEAKYEVVLAENEELSNQLRARGVNNNALSNSLSRRSRVPPQWVGIAPREISLLRRPQQSDVMMGFPQLLTPTPLPVTMRMSAWKDWSSSARAWKRRWRACTLPLDNTSAET</sequence>
<dbReference type="Proteomes" id="UP000319462">
    <property type="component" value="Chromosome 28"/>
</dbReference>
<dbReference type="AlphaFoldDB" id="A0A3P3ZBC5"/>